<dbReference type="PANTHER" id="PTHR30461:SF23">
    <property type="entry name" value="DNA RECOMBINASE-RELATED"/>
    <property type="match status" value="1"/>
</dbReference>
<evidence type="ECO:0000313" key="3">
    <source>
        <dbReference type="EMBL" id="AGS52515.1"/>
    </source>
</evidence>
<accession>A0A806KD55</accession>
<dbReference type="InterPro" id="IPR036162">
    <property type="entry name" value="Resolvase-like_N_sf"/>
</dbReference>
<dbReference type="PROSITE" id="PS51737">
    <property type="entry name" value="RECOMBINASE_DNA_BIND"/>
    <property type="match status" value="1"/>
</dbReference>
<dbReference type="InterPro" id="IPR025827">
    <property type="entry name" value="Zn_ribbon_recom_dom"/>
</dbReference>
<dbReference type="Pfam" id="PF13408">
    <property type="entry name" value="Zn_ribbon_recom"/>
    <property type="match status" value="1"/>
</dbReference>
<dbReference type="InterPro" id="IPR011109">
    <property type="entry name" value="DNA_bind_recombinase_dom"/>
</dbReference>
<feature type="domain" description="Recombinase" evidence="2">
    <location>
        <begin position="87"/>
        <end position="232"/>
    </location>
</feature>
<reference evidence="3" key="1">
    <citation type="submission" date="2012-03" db="EMBL/GenBank/DDBJ databases">
        <title>Functional metagenomics reveals considerable lignocellulase gene clusters in the gut microbiome of a wood-feeding higher termite.</title>
        <authorList>
            <person name="Liu N."/>
        </authorList>
    </citation>
    <scope>NUCLEOTIDE SEQUENCE</scope>
</reference>
<dbReference type="Pfam" id="PF07508">
    <property type="entry name" value="Recombinase"/>
    <property type="match status" value="1"/>
</dbReference>
<dbReference type="AlphaFoldDB" id="A0A806KD55"/>
<feature type="region of interest" description="Disordered" evidence="1">
    <location>
        <begin position="480"/>
        <end position="529"/>
    </location>
</feature>
<dbReference type="EMBL" id="JQ844200">
    <property type="protein sequence ID" value="AGS52515.1"/>
    <property type="molecule type" value="Genomic_DNA"/>
</dbReference>
<dbReference type="InterPro" id="IPR050639">
    <property type="entry name" value="SSR_resolvase"/>
</dbReference>
<feature type="compositionally biased region" description="Basic and acidic residues" evidence="1">
    <location>
        <begin position="489"/>
        <end position="520"/>
    </location>
</feature>
<dbReference type="InterPro" id="IPR025378">
    <property type="entry name" value="DUF4368"/>
</dbReference>
<dbReference type="GO" id="GO:0000150">
    <property type="term" value="F:DNA strand exchange activity"/>
    <property type="evidence" value="ECO:0007669"/>
    <property type="project" value="InterPro"/>
</dbReference>
<dbReference type="Pfam" id="PF14287">
    <property type="entry name" value="DUF4368"/>
    <property type="match status" value="1"/>
</dbReference>
<evidence type="ECO:0000259" key="2">
    <source>
        <dbReference type="PROSITE" id="PS51737"/>
    </source>
</evidence>
<dbReference type="Gene3D" id="3.40.50.1390">
    <property type="entry name" value="Resolvase, N-terminal catalytic domain"/>
    <property type="match status" value="1"/>
</dbReference>
<name>A0A806KD55_9BACT</name>
<dbReference type="InterPro" id="IPR006119">
    <property type="entry name" value="Resolv_N"/>
</dbReference>
<dbReference type="InterPro" id="IPR038109">
    <property type="entry name" value="DNA_bind_recomb_sf"/>
</dbReference>
<sequence length="529" mass="60222">MRTIVVKNLDRLGRDHLRVGLLLEMFHEKNIRLVAVNDGIDTALGEDDLTPLRALFAEWFARDTSKKIRAVISAKGRSGRHTSNHAPYGYAKDPDDKNRWLVDPPAAEVVRRIFGMTLNGVGPYEIARRLTEEGVESPSRYLASRGLGNRKNSHDDGRPNTWWCSAVTGILRRAEYAGHTVNFRARRESYKSRKPVPLPPEEWLVFENTHEAIVTQEVFDTAQKLRGTPRRPGRFGEANALTGLMFCADCGAKMYNHRKHGPTMHKKNGKTYAEKPQDYYQCSNWKLGKTKFRDACSAHLIQTKQVRRIILEILRGTSNYVRENESAFIERVRAQSAVRQGETAKAHKRQIAKNGRRIAELDRIYRSLYEDKALGRLTGERFAEMAAGYELEQADLKARSAALQSELDAFDGDGARADKFIELVRRHTDFEELTNGMINEFVDRIVVHEGVWSERDGGNKGSRSQGIDIHLRYIGKFEVPNPRTSGEIEAERAALEKAERDRRRNRERMREKAAAKRADGETANPKNKA</sequence>
<organism evidence="3">
    <name type="scientific">uncultured bacterium contig00005</name>
    <dbReference type="NCBI Taxonomy" id="1181497"/>
    <lineage>
        <taxon>Bacteria</taxon>
        <taxon>environmental samples</taxon>
    </lineage>
</organism>
<protein>
    <recommendedName>
        <fullName evidence="2">Recombinase domain-containing protein</fullName>
    </recommendedName>
</protein>
<dbReference type="Gene3D" id="3.90.1750.20">
    <property type="entry name" value="Putative Large Serine Recombinase, Chain B, Domain 2"/>
    <property type="match status" value="1"/>
</dbReference>
<proteinExistence type="predicted"/>
<evidence type="ECO:0000256" key="1">
    <source>
        <dbReference type="SAM" id="MobiDB-lite"/>
    </source>
</evidence>
<dbReference type="PANTHER" id="PTHR30461">
    <property type="entry name" value="DNA-INVERTASE FROM LAMBDOID PROPHAGE"/>
    <property type="match status" value="1"/>
</dbReference>
<dbReference type="SUPFAM" id="SSF53041">
    <property type="entry name" value="Resolvase-like"/>
    <property type="match status" value="1"/>
</dbReference>
<dbReference type="GO" id="GO:0003677">
    <property type="term" value="F:DNA binding"/>
    <property type="evidence" value="ECO:0007669"/>
    <property type="project" value="InterPro"/>
</dbReference>
<dbReference type="Pfam" id="PF00239">
    <property type="entry name" value="Resolvase"/>
    <property type="match status" value="1"/>
</dbReference>